<protein>
    <submittedName>
        <fullName evidence="2">Uncharacterized protein</fullName>
    </submittedName>
</protein>
<sequence>MRWIRWCAYGAFAAAVPTALWRIVLAAGPTLGTPARWRAAQDIPGTGTWYVLTLSVLQLLAAACAFALVVDVRRLTPRWTPEWLRRRAGTLVGVAGIAGSGLLLLIVGMSVIAWDKVDPFAGQPYDGWAWLCLGSYLCAALWPVLLMPASIGYLAHRRRAGTPVPS</sequence>
<evidence type="ECO:0000256" key="1">
    <source>
        <dbReference type="SAM" id="Phobius"/>
    </source>
</evidence>
<dbReference type="AlphaFoldDB" id="A0A7Z0WM70"/>
<evidence type="ECO:0000313" key="2">
    <source>
        <dbReference type="EMBL" id="OLF10691.1"/>
    </source>
</evidence>
<dbReference type="Proteomes" id="UP000185696">
    <property type="component" value="Unassembled WGS sequence"/>
</dbReference>
<accession>A0A7Z0WM70</accession>
<reference evidence="2 3" key="1">
    <citation type="submission" date="2016-12" db="EMBL/GenBank/DDBJ databases">
        <title>The draft genome sequence of Actinophytocola xinjiangensis.</title>
        <authorList>
            <person name="Wang W."/>
            <person name="Yuan L."/>
        </authorList>
    </citation>
    <scope>NUCLEOTIDE SEQUENCE [LARGE SCALE GENOMIC DNA]</scope>
    <source>
        <strain evidence="2 3">CGMCC 4.4663</strain>
    </source>
</reference>
<gene>
    <name evidence="2" type="ORF">BLA60_16135</name>
</gene>
<keyword evidence="1" id="KW-0812">Transmembrane</keyword>
<feature type="transmembrane region" description="Helical" evidence="1">
    <location>
        <begin position="50"/>
        <end position="70"/>
    </location>
</feature>
<dbReference type="EMBL" id="MSIF01000006">
    <property type="protein sequence ID" value="OLF10691.1"/>
    <property type="molecule type" value="Genomic_DNA"/>
</dbReference>
<keyword evidence="1" id="KW-0472">Membrane</keyword>
<dbReference type="OrthoDB" id="2717873at2"/>
<feature type="transmembrane region" description="Helical" evidence="1">
    <location>
        <begin position="91"/>
        <end position="113"/>
    </location>
</feature>
<keyword evidence="1" id="KW-1133">Transmembrane helix</keyword>
<dbReference type="RefSeq" id="WP_075133681.1">
    <property type="nucleotide sequence ID" value="NZ_MSIF01000006.1"/>
</dbReference>
<organism evidence="2 3">
    <name type="scientific">Actinophytocola xinjiangensis</name>
    <dbReference type="NCBI Taxonomy" id="485602"/>
    <lineage>
        <taxon>Bacteria</taxon>
        <taxon>Bacillati</taxon>
        <taxon>Actinomycetota</taxon>
        <taxon>Actinomycetes</taxon>
        <taxon>Pseudonocardiales</taxon>
        <taxon>Pseudonocardiaceae</taxon>
    </lineage>
</organism>
<feature type="transmembrane region" description="Helical" evidence="1">
    <location>
        <begin position="128"/>
        <end position="149"/>
    </location>
</feature>
<name>A0A7Z0WM70_9PSEU</name>
<comment type="caution">
    <text evidence="2">The sequence shown here is derived from an EMBL/GenBank/DDBJ whole genome shotgun (WGS) entry which is preliminary data.</text>
</comment>
<evidence type="ECO:0000313" key="3">
    <source>
        <dbReference type="Proteomes" id="UP000185696"/>
    </source>
</evidence>
<proteinExistence type="predicted"/>
<keyword evidence="3" id="KW-1185">Reference proteome</keyword>